<evidence type="ECO:0000313" key="3">
    <source>
        <dbReference type="Proteomes" id="UP000735302"/>
    </source>
</evidence>
<organism evidence="2 3">
    <name type="scientific">Plakobranchus ocellatus</name>
    <dbReference type="NCBI Taxonomy" id="259542"/>
    <lineage>
        <taxon>Eukaryota</taxon>
        <taxon>Metazoa</taxon>
        <taxon>Spiralia</taxon>
        <taxon>Lophotrochozoa</taxon>
        <taxon>Mollusca</taxon>
        <taxon>Gastropoda</taxon>
        <taxon>Heterobranchia</taxon>
        <taxon>Euthyneura</taxon>
        <taxon>Panpulmonata</taxon>
        <taxon>Sacoglossa</taxon>
        <taxon>Placobranchoidea</taxon>
        <taxon>Plakobranchidae</taxon>
        <taxon>Plakobranchus</taxon>
    </lineage>
</organism>
<proteinExistence type="predicted"/>
<reference evidence="2 3" key="1">
    <citation type="journal article" date="2021" name="Elife">
        <title>Chloroplast acquisition without the gene transfer in kleptoplastic sea slugs, Plakobranchus ocellatus.</title>
        <authorList>
            <person name="Maeda T."/>
            <person name="Takahashi S."/>
            <person name="Yoshida T."/>
            <person name="Shimamura S."/>
            <person name="Takaki Y."/>
            <person name="Nagai Y."/>
            <person name="Toyoda A."/>
            <person name="Suzuki Y."/>
            <person name="Arimoto A."/>
            <person name="Ishii H."/>
            <person name="Satoh N."/>
            <person name="Nishiyama T."/>
            <person name="Hasebe M."/>
            <person name="Maruyama T."/>
            <person name="Minagawa J."/>
            <person name="Obokata J."/>
            <person name="Shigenobu S."/>
        </authorList>
    </citation>
    <scope>NUCLEOTIDE SEQUENCE [LARGE SCALE GENOMIC DNA]</scope>
</reference>
<dbReference type="EMBL" id="BLXT01003539">
    <property type="protein sequence ID" value="GFO01731.1"/>
    <property type="molecule type" value="Genomic_DNA"/>
</dbReference>
<name>A0AAV4A0P6_9GAST</name>
<dbReference type="AlphaFoldDB" id="A0AAV4A0P6"/>
<sequence>MRQQARGSKDKREHVLTRHCDGFAGKALETPSDMDMGRSRRGWAESNGVGDTVKSESATTSARTFLLRVEPLHRRLGLTQGLRNLWLFCYELAI</sequence>
<comment type="caution">
    <text evidence="2">The sequence shown here is derived from an EMBL/GenBank/DDBJ whole genome shotgun (WGS) entry which is preliminary data.</text>
</comment>
<accession>A0AAV4A0P6</accession>
<feature type="region of interest" description="Disordered" evidence="1">
    <location>
        <begin position="26"/>
        <end position="56"/>
    </location>
</feature>
<gene>
    <name evidence="2" type="ORF">PoB_002823600</name>
</gene>
<dbReference type="Proteomes" id="UP000735302">
    <property type="component" value="Unassembled WGS sequence"/>
</dbReference>
<evidence type="ECO:0000256" key="1">
    <source>
        <dbReference type="SAM" id="MobiDB-lite"/>
    </source>
</evidence>
<protein>
    <submittedName>
        <fullName evidence="2">Uncharacterized protein</fullName>
    </submittedName>
</protein>
<keyword evidence="3" id="KW-1185">Reference proteome</keyword>
<evidence type="ECO:0000313" key="2">
    <source>
        <dbReference type="EMBL" id="GFO01731.1"/>
    </source>
</evidence>